<dbReference type="Gene3D" id="2.60.120.330">
    <property type="entry name" value="B-lactam Antibiotic, Isopenicillin N Synthase, Chain"/>
    <property type="match status" value="1"/>
</dbReference>
<reference evidence="3" key="1">
    <citation type="submission" date="2023-10" db="EMBL/GenBank/DDBJ databases">
        <authorList>
            <person name="Chen Y."/>
            <person name="Shah S."/>
            <person name="Dougan E. K."/>
            <person name="Thang M."/>
            <person name="Chan C."/>
        </authorList>
    </citation>
    <scope>NUCLEOTIDE SEQUENCE [LARGE SCALE GENOMIC DNA]</scope>
</reference>
<evidence type="ECO:0000259" key="2">
    <source>
        <dbReference type="Pfam" id="PF03171"/>
    </source>
</evidence>
<keyword evidence="4" id="KW-1185">Reference proteome</keyword>
<organism evidence="3 4">
    <name type="scientific">Prorocentrum cordatum</name>
    <dbReference type="NCBI Taxonomy" id="2364126"/>
    <lineage>
        <taxon>Eukaryota</taxon>
        <taxon>Sar</taxon>
        <taxon>Alveolata</taxon>
        <taxon>Dinophyceae</taxon>
        <taxon>Prorocentrales</taxon>
        <taxon>Prorocentraceae</taxon>
        <taxon>Prorocentrum</taxon>
    </lineage>
</organism>
<dbReference type="InterPro" id="IPR027443">
    <property type="entry name" value="IPNS-like_sf"/>
</dbReference>
<dbReference type="Pfam" id="PF03171">
    <property type="entry name" value="2OG-FeII_Oxy"/>
    <property type="match status" value="1"/>
</dbReference>
<proteinExistence type="predicted"/>
<dbReference type="EMBL" id="CAUYUJ010014823">
    <property type="protein sequence ID" value="CAK0846442.1"/>
    <property type="molecule type" value="Genomic_DNA"/>
</dbReference>
<comment type="caution">
    <text evidence="3">The sequence shown here is derived from an EMBL/GenBank/DDBJ whole genome shotgun (WGS) entry which is preliminary data.</text>
</comment>
<feature type="domain" description="Isopenicillin N synthase-like Fe(2+) 2OG dioxygenase" evidence="2">
    <location>
        <begin position="176"/>
        <end position="270"/>
    </location>
</feature>
<name>A0ABN9TLF9_9DINO</name>
<sequence length="373" mass="39931">MEVIDASGDCGEALASALRMLGAVQLRLPNWRQEVHAESFRVARPALEDAAAGTGPHRLAPGADSADATGTHPAGALSRYNASRAGLIFSNGEVFDVDTPGVPAGGFSRQMEAFFEAQCSLAEQVLRGLEASLGVQRGWFASAMGDLRRHSQWHIKCFVGAAADSSHRRMQDGRVVLLPMHTDPSIISLVVHDREGMHPGAMGLEVWRSEDRAWLEAPWCGHGVATLFVGSVLERISGGSLRAARHRVVSASGDAAGASPRVAATFFFRPAPEAVLSPDHPIARRSAHEPLCAGDHLGGVEAAHRLPLRGGAPSEGRARCRPRPRPGGSQGAVWRPRLYGRRGDAKVVSQRRSEDGQFFFATGLLCGCRLLWL</sequence>
<protein>
    <recommendedName>
        <fullName evidence="2">Isopenicillin N synthase-like Fe(2+) 2OG dioxygenase domain-containing protein</fullName>
    </recommendedName>
</protein>
<evidence type="ECO:0000313" key="4">
    <source>
        <dbReference type="Proteomes" id="UP001189429"/>
    </source>
</evidence>
<feature type="region of interest" description="Disordered" evidence="1">
    <location>
        <begin position="52"/>
        <end position="73"/>
    </location>
</feature>
<evidence type="ECO:0000313" key="3">
    <source>
        <dbReference type="EMBL" id="CAK0846442.1"/>
    </source>
</evidence>
<dbReference type="InterPro" id="IPR044861">
    <property type="entry name" value="IPNS-like_FE2OG_OXY"/>
</dbReference>
<dbReference type="Proteomes" id="UP001189429">
    <property type="component" value="Unassembled WGS sequence"/>
</dbReference>
<feature type="region of interest" description="Disordered" evidence="1">
    <location>
        <begin position="308"/>
        <end position="334"/>
    </location>
</feature>
<dbReference type="SUPFAM" id="SSF51197">
    <property type="entry name" value="Clavaminate synthase-like"/>
    <property type="match status" value="1"/>
</dbReference>
<accession>A0ABN9TLF9</accession>
<evidence type="ECO:0000256" key="1">
    <source>
        <dbReference type="SAM" id="MobiDB-lite"/>
    </source>
</evidence>
<gene>
    <name evidence="3" type="ORF">PCOR1329_LOCUS39929</name>
</gene>